<keyword evidence="1" id="KW-0812">Transmembrane</keyword>
<feature type="transmembrane region" description="Helical" evidence="1">
    <location>
        <begin position="21"/>
        <end position="40"/>
    </location>
</feature>
<feature type="transmembrane region" description="Helical" evidence="1">
    <location>
        <begin position="136"/>
        <end position="158"/>
    </location>
</feature>
<gene>
    <name evidence="2" type="ORF">MR241_07720</name>
</gene>
<sequence>MNTENRVPDYDYSADCKILSAMLCTMLTPAAYGAFAGYFLGAMKYVWIFGAAVLASALFLCGQAVQRAGAKLLKFDKPKFDPDKTAGGYIKLGKTVFSLLFSIAMAGLCFGIAHAVRQNYINSVTHETTEFAKGFVFESIAAVFGFVASYLPSLLWFIPDDILYAPYNSVGYLLIPIGMLIIPPVFMGVPMWLTIVYLAVYLALFLARAAKIKIYRRTVARIKRDNAANSHKSRFD</sequence>
<dbReference type="Proteomes" id="UP001139365">
    <property type="component" value="Unassembled WGS sequence"/>
</dbReference>
<feature type="transmembrane region" description="Helical" evidence="1">
    <location>
        <begin position="170"/>
        <end position="189"/>
    </location>
</feature>
<dbReference type="EMBL" id="JALEMU010000125">
    <property type="protein sequence ID" value="MCI5756164.1"/>
    <property type="molecule type" value="Genomic_DNA"/>
</dbReference>
<keyword evidence="1" id="KW-0472">Membrane</keyword>
<accession>A0AAE3K205</accession>
<proteinExistence type="predicted"/>
<comment type="caution">
    <text evidence="2">The sequence shown here is derived from an EMBL/GenBank/DDBJ whole genome shotgun (WGS) entry which is preliminary data.</text>
</comment>
<feature type="transmembrane region" description="Helical" evidence="1">
    <location>
        <begin position="46"/>
        <end position="65"/>
    </location>
</feature>
<evidence type="ECO:0000256" key="1">
    <source>
        <dbReference type="SAM" id="Phobius"/>
    </source>
</evidence>
<name>A0AAE3K205_9BACT</name>
<evidence type="ECO:0000313" key="3">
    <source>
        <dbReference type="Proteomes" id="UP001139365"/>
    </source>
</evidence>
<keyword evidence="1" id="KW-1133">Transmembrane helix</keyword>
<organism evidence="2 3">
    <name type="scientific">Candidatus Colimorpha enterica</name>
    <dbReference type="NCBI Taxonomy" id="3083063"/>
    <lineage>
        <taxon>Bacteria</taxon>
        <taxon>Pseudomonadati</taxon>
        <taxon>Bacteroidota</taxon>
        <taxon>Bacteroidia</taxon>
        <taxon>Bacteroidales</taxon>
        <taxon>Candidatus Colimorpha</taxon>
    </lineage>
</organism>
<evidence type="ECO:0000313" key="2">
    <source>
        <dbReference type="EMBL" id="MCI5756164.1"/>
    </source>
</evidence>
<dbReference type="AlphaFoldDB" id="A0AAE3K205"/>
<reference evidence="2 3" key="1">
    <citation type="submission" date="2022-03" db="EMBL/GenBank/DDBJ databases">
        <title>Metagenome-assembled genomes from swine fecal metagenomes.</title>
        <authorList>
            <person name="Holman D.B."/>
            <person name="Kommadath A."/>
        </authorList>
    </citation>
    <scope>NUCLEOTIDE SEQUENCE [LARGE SCALE GENOMIC DNA]</scope>
    <source>
        <strain evidence="2">SUG147</strain>
    </source>
</reference>
<protein>
    <submittedName>
        <fullName evidence="2">Uncharacterized protein</fullName>
    </submittedName>
</protein>
<feature type="transmembrane region" description="Helical" evidence="1">
    <location>
        <begin position="96"/>
        <end position="116"/>
    </location>
</feature>